<dbReference type="SUPFAM" id="SSF54593">
    <property type="entry name" value="Glyoxalase/Bleomycin resistance protein/Dihydroxybiphenyl dioxygenase"/>
    <property type="match status" value="1"/>
</dbReference>
<dbReference type="InterPro" id="IPR041581">
    <property type="entry name" value="Glyoxalase_6"/>
</dbReference>
<dbReference type="Pfam" id="PF18029">
    <property type="entry name" value="Glyoxalase_6"/>
    <property type="match status" value="1"/>
</dbReference>
<dbReference type="InterPro" id="IPR029068">
    <property type="entry name" value="Glyas_Bleomycin-R_OHBP_Dase"/>
</dbReference>
<sequence length="125" mass="13798">MVIRDSKPHDHPLVVPVTAPSPDTTHRPHKVPEPASNRTQPLNDTALPPVVAFQRVDDFRAPRWTDSARPQQIHIDVMVADLDVAEEQVLALGETLLDGSDKPIGYRVYEDPVGHPFCLITPEGA</sequence>
<accession>A0ABV9B8L1</accession>
<evidence type="ECO:0000256" key="1">
    <source>
        <dbReference type="SAM" id="MobiDB-lite"/>
    </source>
</evidence>
<dbReference type="RefSeq" id="WP_381188038.1">
    <property type="nucleotide sequence ID" value="NZ_JBHSFK010000101.1"/>
</dbReference>
<reference evidence="4" key="1">
    <citation type="journal article" date="2019" name="Int. J. Syst. Evol. Microbiol.">
        <title>The Global Catalogue of Microorganisms (GCM) 10K type strain sequencing project: providing services to taxonomists for standard genome sequencing and annotation.</title>
        <authorList>
            <consortium name="The Broad Institute Genomics Platform"/>
            <consortium name="The Broad Institute Genome Sequencing Center for Infectious Disease"/>
            <person name="Wu L."/>
            <person name="Ma J."/>
        </authorList>
    </citation>
    <scope>NUCLEOTIDE SEQUENCE [LARGE SCALE GENOMIC DNA]</scope>
    <source>
        <strain evidence="4">CGMCC 4.7177</strain>
    </source>
</reference>
<organism evidence="3 4">
    <name type="scientific">Streptomyces vulcanius</name>
    <dbReference type="NCBI Taxonomy" id="1441876"/>
    <lineage>
        <taxon>Bacteria</taxon>
        <taxon>Bacillati</taxon>
        <taxon>Actinomycetota</taxon>
        <taxon>Actinomycetes</taxon>
        <taxon>Kitasatosporales</taxon>
        <taxon>Streptomycetaceae</taxon>
        <taxon>Streptomyces</taxon>
    </lineage>
</organism>
<dbReference type="PANTHER" id="PTHR35908:SF1">
    <property type="entry name" value="CONSERVED PROTEIN"/>
    <property type="match status" value="1"/>
</dbReference>
<gene>
    <name evidence="3" type="ORF">ACFPIH_56050</name>
</gene>
<comment type="caution">
    <text evidence="3">The sequence shown here is derived from an EMBL/GenBank/DDBJ whole genome shotgun (WGS) entry which is preliminary data.</text>
</comment>
<dbReference type="EMBL" id="JBHSFK010000101">
    <property type="protein sequence ID" value="MFC4508600.1"/>
    <property type="molecule type" value="Genomic_DNA"/>
</dbReference>
<dbReference type="Gene3D" id="3.10.180.10">
    <property type="entry name" value="2,3-Dihydroxybiphenyl 1,2-Dioxygenase, domain 1"/>
    <property type="match status" value="1"/>
</dbReference>
<evidence type="ECO:0000313" key="4">
    <source>
        <dbReference type="Proteomes" id="UP001595839"/>
    </source>
</evidence>
<feature type="domain" description="Glyoxalase-like" evidence="2">
    <location>
        <begin position="44"/>
        <end position="120"/>
    </location>
</feature>
<protein>
    <submittedName>
        <fullName evidence="3">VOC family protein</fullName>
    </submittedName>
</protein>
<dbReference type="Proteomes" id="UP001595839">
    <property type="component" value="Unassembled WGS sequence"/>
</dbReference>
<keyword evidence="4" id="KW-1185">Reference proteome</keyword>
<dbReference type="PANTHER" id="PTHR35908">
    <property type="entry name" value="HYPOTHETICAL FUSION PROTEIN"/>
    <property type="match status" value="1"/>
</dbReference>
<proteinExistence type="predicted"/>
<evidence type="ECO:0000259" key="2">
    <source>
        <dbReference type="Pfam" id="PF18029"/>
    </source>
</evidence>
<evidence type="ECO:0000313" key="3">
    <source>
        <dbReference type="EMBL" id="MFC4508600.1"/>
    </source>
</evidence>
<feature type="compositionally biased region" description="Basic and acidic residues" evidence="1">
    <location>
        <begin position="1"/>
        <end position="12"/>
    </location>
</feature>
<feature type="region of interest" description="Disordered" evidence="1">
    <location>
        <begin position="1"/>
        <end position="47"/>
    </location>
</feature>
<name>A0ABV9B8L1_9ACTN</name>